<comment type="caution">
    <text evidence="1">The sequence shown here is derived from an EMBL/GenBank/DDBJ whole genome shotgun (WGS) entry which is preliminary data.</text>
</comment>
<dbReference type="EMBL" id="JADIXP010000018">
    <property type="protein sequence ID" value="MBF4180339.1"/>
    <property type="molecule type" value="Genomic_DNA"/>
</dbReference>
<organism evidence="1 2">
    <name type="scientific">Lelliottia nimipressuralis</name>
    <dbReference type="NCBI Taxonomy" id="69220"/>
    <lineage>
        <taxon>Bacteria</taxon>
        <taxon>Pseudomonadati</taxon>
        <taxon>Pseudomonadota</taxon>
        <taxon>Gammaproteobacteria</taxon>
        <taxon>Enterobacterales</taxon>
        <taxon>Enterobacteriaceae</taxon>
        <taxon>Lelliottia</taxon>
    </lineage>
</organism>
<dbReference type="AlphaFoldDB" id="A0ABD4KIF0"/>
<accession>A0ABD4KIF0</accession>
<dbReference type="RefSeq" id="WP_194514253.1">
    <property type="nucleotide sequence ID" value="NZ_JADIXP010000018.1"/>
</dbReference>
<reference evidence="1 2" key="1">
    <citation type="submission" date="2020-11" db="EMBL/GenBank/DDBJ databases">
        <title>Identification of Lelliottia nimipressuralis from Wound Infection by Whole Genome-Based Bacterial Identification.</title>
        <authorList>
            <person name="Navarathna D.H."/>
            <person name="Choi H."/>
            <person name="Jinadatha C."/>
            <person name="Chatterjee P."/>
            <person name="Hwang M."/>
        </authorList>
    </citation>
    <scope>NUCLEOTIDE SEQUENCE [LARGE SCALE GENOMIC DNA]</scope>
    <source>
        <strain evidence="1 2">DN2020</strain>
    </source>
</reference>
<evidence type="ECO:0000313" key="1">
    <source>
        <dbReference type="EMBL" id="MBF4180339.1"/>
    </source>
</evidence>
<protein>
    <submittedName>
        <fullName evidence="1">Uncharacterized protein</fullName>
    </submittedName>
</protein>
<gene>
    <name evidence="1" type="ORF">ISP11_20965</name>
</gene>
<name>A0ABD4KIF0_9ENTR</name>
<proteinExistence type="predicted"/>
<dbReference type="Proteomes" id="UP000628560">
    <property type="component" value="Unassembled WGS sequence"/>
</dbReference>
<evidence type="ECO:0000313" key="2">
    <source>
        <dbReference type="Proteomes" id="UP000628560"/>
    </source>
</evidence>
<sequence length="184" mass="20805">MINKNILRVLLLLLFSYSNLSLGGSPGGLILYVHPLSSGLKYKKEVDAYFYKHYGVDNEKAPSCNVRYSNSTHSTWPAVDVFYLKRRVDEINETLIENALKNKKERRKLRGILHNFRGEKVNFGFDGILIYGETDGIISFYGVSSFSKKNRVVESFLSANDITDETKLGLALCGIFSRLPVPET</sequence>